<evidence type="ECO:0000259" key="6">
    <source>
        <dbReference type="PROSITE" id="PS50016"/>
    </source>
</evidence>
<accession>A0A813TRT0</accession>
<feature type="compositionally biased region" description="Basic and acidic residues" evidence="5">
    <location>
        <begin position="1920"/>
        <end position="1930"/>
    </location>
</feature>
<dbReference type="PROSITE" id="PS50089">
    <property type="entry name" value="ZF_RING_2"/>
    <property type="match status" value="1"/>
</dbReference>
<dbReference type="Proteomes" id="UP000663891">
    <property type="component" value="Unassembled WGS sequence"/>
</dbReference>
<dbReference type="InterPro" id="IPR019786">
    <property type="entry name" value="Zinc_finger_PHD-type_CS"/>
</dbReference>
<feature type="compositionally biased region" description="Acidic residues" evidence="5">
    <location>
        <begin position="1900"/>
        <end position="1919"/>
    </location>
</feature>
<feature type="compositionally biased region" description="Basic residues" evidence="5">
    <location>
        <begin position="1815"/>
        <end position="1828"/>
    </location>
</feature>
<feature type="compositionally biased region" description="Low complexity" evidence="5">
    <location>
        <begin position="544"/>
        <end position="556"/>
    </location>
</feature>
<feature type="domain" description="RING-type" evidence="7">
    <location>
        <begin position="1370"/>
        <end position="1415"/>
    </location>
</feature>
<feature type="region of interest" description="Disordered" evidence="5">
    <location>
        <begin position="651"/>
        <end position="689"/>
    </location>
</feature>
<feature type="compositionally biased region" description="Basic and acidic residues" evidence="5">
    <location>
        <begin position="1939"/>
        <end position="1953"/>
    </location>
</feature>
<gene>
    <name evidence="8" type="ORF">VCS650_LOCUS4666</name>
</gene>
<feature type="region of interest" description="Disordered" evidence="5">
    <location>
        <begin position="1041"/>
        <end position="1114"/>
    </location>
</feature>
<feature type="compositionally biased region" description="Basic and acidic residues" evidence="5">
    <location>
        <begin position="1550"/>
        <end position="1570"/>
    </location>
</feature>
<evidence type="ECO:0000256" key="1">
    <source>
        <dbReference type="ARBA" id="ARBA00022723"/>
    </source>
</evidence>
<feature type="region of interest" description="Disordered" evidence="5">
    <location>
        <begin position="1151"/>
        <end position="1263"/>
    </location>
</feature>
<feature type="region of interest" description="Disordered" evidence="5">
    <location>
        <begin position="1799"/>
        <end position="1880"/>
    </location>
</feature>
<dbReference type="InterPro" id="IPR011011">
    <property type="entry name" value="Znf_FYVE_PHD"/>
</dbReference>
<reference evidence="8" key="1">
    <citation type="submission" date="2021-02" db="EMBL/GenBank/DDBJ databases">
        <authorList>
            <person name="Nowell W R."/>
        </authorList>
    </citation>
    <scope>NUCLEOTIDE SEQUENCE</scope>
</reference>
<feature type="compositionally biased region" description="Acidic residues" evidence="5">
    <location>
        <begin position="1538"/>
        <end position="1549"/>
    </location>
</feature>
<proteinExistence type="predicted"/>
<feature type="compositionally biased region" description="Basic residues" evidence="5">
    <location>
        <begin position="1279"/>
        <end position="1297"/>
    </location>
</feature>
<evidence type="ECO:0008006" key="10">
    <source>
        <dbReference type="Google" id="ProtNLM"/>
    </source>
</evidence>
<feature type="region of interest" description="Disordered" evidence="5">
    <location>
        <begin position="863"/>
        <end position="885"/>
    </location>
</feature>
<feature type="region of interest" description="Disordered" evidence="5">
    <location>
        <begin position="541"/>
        <end position="570"/>
    </location>
</feature>
<protein>
    <recommendedName>
        <fullName evidence="10">PHD-type domain-containing protein</fullName>
    </recommendedName>
</protein>
<feature type="compositionally biased region" description="Basic residues" evidence="5">
    <location>
        <begin position="1624"/>
        <end position="1633"/>
    </location>
</feature>
<dbReference type="GO" id="GO:0031213">
    <property type="term" value="C:RSF complex"/>
    <property type="evidence" value="ECO:0007669"/>
    <property type="project" value="InterPro"/>
</dbReference>
<dbReference type="InterPro" id="IPR019787">
    <property type="entry name" value="Znf_PHD-finger"/>
</dbReference>
<keyword evidence="3" id="KW-0862">Zinc</keyword>
<feature type="compositionally biased region" description="Low complexity" evidence="5">
    <location>
        <begin position="1522"/>
        <end position="1533"/>
    </location>
</feature>
<dbReference type="Pfam" id="PF00628">
    <property type="entry name" value="PHD"/>
    <property type="match status" value="1"/>
</dbReference>
<feature type="compositionally biased region" description="Polar residues" evidence="5">
    <location>
        <begin position="1082"/>
        <end position="1105"/>
    </location>
</feature>
<dbReference type="SMART" id="SM00249">
    <property type="entry name" value="PHD"/>
    <property type="match status" value="1"/>
</dbReference>
<evidence type="ECO:0000313" key="8">
    <source>
        <dbReference type="EMBL" id="CAF0813243.1"/>
    </source>
</evidence>
<feature type="compositionally biased region" description="Basic and acidic residues" evidence="5">
    <location>
        <begin position="661"/>
        <end position="682"/>
    </location>
</feature>
<feature type="compositionally biased region" description="Low complexity" evidence="5">
    <location>
        <begin position="1243"/>
        <end position="1259"/>
    </location>
</feature>
<evidence type="ECO:0000256" key="4">
    <source>
        <dbReference type="PROSITE-ProRule" id="PRU00175"/>
    </source>
</evidence>
<evidence type="ECO:0000256" key="5">
    <source>
        <dbReference type="SAM" id="MobiDB-lite"/>
    </source>
</evidence>
<dbReference type="CDD" id="cd15543">
    <property type="entry name" value="PHD_RSF1"/>
    <property type="match status" value="1"/>
</dbReference>
<dbReference type="InterPro" id="IPR013083">
    <property type="entry name" value="Znf_RING/FYVE/PHD"/>
</dbReference>
<dbReference type="InterPro" id="IPR001965">
    <property type="entry name" value="Znf_PHD"/>
</dbReference>
<feature type="compositionally biased region" description="Polar residues" evidence="5">
    <location>
        <begin position="1042"/>
        <end position="1053"/>
    </location>
</feature>
<dbReference type="EMBL" id="CAJNON010000026">
    <property type="protein sequence ID" value="CAF0813243.1"/>
    <property type="molecule type" value="Genomic_DNA"/>
</dbReference>
<evidence type="ECO:0000256" key="3">
    <source>
        <dbReference type="ARBA" id="ARBA00022833"/>
    </source>
</evidence>
<feature type="compositionally biased region" description="Basic and acidic residues" evidence="5">
    <location>
        <begin position="1161"/>
        <end position="1182"/>
    </location>
</feature>
<evidence type="ECO:0000313" key="9">
    <source>
        <dbReference type="Proteomes" id="UP000663891"/>
    </source>
</evidence>
<keyword evidence="1" id="KW-0479">Metal-binding</keyword>
<feature type="compositionally biased region" description="Basic and acidic residues" evidence="5">
    <location>
        <begin position="1799"/>
        <end position="1814"/>
    </location>
</feature>
<sequence>MSEDSDDSMCIDPEILKKELVISLPILSEADIQKILNGEESSLTEDSASSSDEVEKDKICPKRDQRRLCLLNDPNYGVILYLMDKFRLPLKLKKYPLRIFEDNLISDQEKLSGRYVDLHLTLLKKISAGKNIGPAQFGSCMTKFAYRFNRDDGDHLDEFGYPKARIETKLRVLKDLLEKQFDRNQAMKNAVANKTSSELCSKPFGRDRLGASYWLILDVDGFIRLFREDIDADRTWITLAKNSQELESLIKLLISDYRVRKKFPEWKFSYESFKCVTPSSAFEEHYLSNLADIEKKDEILDELNSSSIRIGSDFIKTEHIDLHPIVNLDRDLPPASPYSSFMIKNTRISNFFDLTSDQESINSSEIHGNRSNASSPSNNTRDSTYSAGCVHEFNNKSEKNAEIDTTIKTIQGNHSNASSPSNDTRDSAYSTGCVQEINHKSKRNDEIDEIIKEIQGYRSNVSSPSNDTRDSIYSAGCVHEFNNKSKKDNDIDTTMKKIQENGSNASSPSDDSIYSAGCAHELNNNSKNNAEIDTTIKKIQENRSSVSSSSDGSIYSTGCAQEPNNNSNKNVEMDTTIKKIQGNRSNASSPSNDSIYSAGCAQELSNKSKKDNGIDATTKQIQERHNHINDTQAIIIQSSLEQGIKRKLVDYDSSESDIEDTEKKDETNQDSHETPRKEETKNTADLPIALRRSRRRRRTCFIQLSPDSSSPNQSLSQDVDGFIRLFREDIDADRTWITLAKNSQELESLIKLLISDYRVRKKFPEWKFSYESFKCVTPSSAFEEHYLSNLADIEKKDEILDELNSSSIRIGSDFIKTEHIDLHPIVNLDRDLPPASPYSSFMIKNTRISNFFDLTSDQESINSTEIHGNRSNASSPSNNTRDSTYSAGCVHELNNKSEKNAEIDTTIKKIRGNHSNASSPSNDTRDSAYSTGCVQEINDKSKRNDEIDEIIKEIQGYRSNASSPSNDTRDSIYSAGCVQELNNNSNKNVEMDTTIKKIQGNNSNASSPSNDSIYSAGCAHELNNNSKNNAEIDTTIKKIQENRSNASSPSDGSIYSAGCAQDLNNKSKKDNEIGTTMKKIQGNRSNASSPSNDSIYSSGCTQELNNKSKKDNGIDATTKKIRERHNHINDTQAIIIQPSLEQGIKRKLVDYDSSESDIEDTEKKDETNQDSHETPPKEETKNTADLPIALRRSRRRRRTCFIQLSPDSSSPNQSLSQEETKNTADLPIALRRSRRRRRTCFIQLSPDSSSPNQSLSQSSTEKEYLTEKWKRSYQSFKTNGHRKRSAGRGRPRGRASKHGSSSTTSDDRQPTDDDDDFELSRDYLPDNADLDLLLNGDLVEDDDDDDYLPCRTAKTVAKCYEQSQYLRKPCLICSQTDNPELLLLCEDCDDAYHLECLKSNLMSVPNDDWYCPLCEHKRLCDGLIEKLIVLIKDEEKFELKRTLIQSKRRKRLTNVMVNVDRYVKQPVNGERYVKPPVNSERYVKPAVNRRQVNVISSSDNDNDNDIDKPKTTTNSIKKNEKTTTATTTTTNNNNKKDDEDDDDDDDDDSVYGRKNDENRKPPDEKEEQTGKRQVRSCRRKAKSYCLDEFDKKFKDAMVDAGINKELVEDDDDDDSDDSDDMSFKRKSAKKRARYERDEDFDASNSKNDMDLVRNRSRTINGGSRSDVRDHDDHEDYNDFNDSGVSDDDIAWINRRQSSTSSIAKRKSVSKPNRTNIQKSPSVSNDDTIPYTITPSNSPPPPVTTIKTEPTIPYPKNSFDTTGFGQNLLSTNEVGPNLFDKNKFGRNVFGISEIGQNITEKVDTNGKKKGASEKKPRTRRRTITKKKKSLIQQENISDEEKEDCPLPPKHRPAKKPHDSNESSVEDDDDYDKLAQKRRLVNQGRAITRTSITTRIKKLVGDEDDEEEEEEDEEDEEDEENNEKNETSDKPKKNAKKDSKKKVTTDIENNEIRLSDDDDFPDDQEILKTTGLINLKRPLSASQAAAFRVPYMPTVQSYQFTMIDPTAHFDFTCPTDEPSDPNQANGDATLPTPT</sequence>
<comment type="caution">
    <text evidence="8">The sequence shown here is derived from an EMBL/GenBank/DDBJ whole genome shotgun (WGS) entry which is preliminary data.</text>
</comment>
<dbReference type="PANTHER" id="PTHR14296">
    <property type="entry name" value="REMODELING AND SPACING FACTOR 1"/>
    <property type="match status" value="1"/>
</dbReference>
<feature type="compositionally biased region" description="Acidic residues" evidence="5">
    <location>
        <begin position="1607"/>
        <end position="1620"/>
    </location>
</feature>
<dbReference type="GO" id="GO:0008270">
    <property type="term" value="F:zinc ion binding"/>
    <property type="evidence" value="ECO:0007669"/>
    <property type="project" value="UniProtKB-KW"/>
</dbReference>
<feature type="domain" description="PHD-type" evidence="6">
    <location>
        <begin position="1367"/>
        <end position="1417"/>
    </location>
</feature>
<dbReference type="InterPro" id="IPR028938">
    <property type="entry name" value="Rsf1-like"/>
</dbReference>
<keyword evidence="2 4" id="KW-0863">Zinc-finger</keyword>
<dbReference type="Gene3D" id="3.30.40.10">
    <property type="entry name" value="Zinc/RING finger domain, C3HC4 (zinc finger)"/>
    <property type="match status" value="1"/>
</dbReference>
<feature type="region of interest" description="Disordered" evidence="5">
    <location>
        <begin position="1275"/>
        <end position="1320"/>
    </location>
</feature>
<dbReference type="SUPFAM" id="SSF57903">
    <property type="entry name" value="FYVE/PHD zinc finger"/>
    <property type="match status" value="1"/>
</dbReference>
<feature type="compositionally biased region" description="Polar residues" evidence="5">
    <location>
        <begin position="558"/>
        <end position="570"/>
    </location>
</feature>
<dbReference type="InterPro" id="IPR001841">
    <property type="entry name" value="Znf_RING"/>
</dbReference>
<dbReference type="PROSITE" id="PS01359">
    <property type="entry name" value="ZF_PHD_1"/>
    <property type="match status" value="1"/>
</dbReference>
<feature type="compositionally biased region" description="Polar residues" evidence="5">
    <location>
        <begin position="913"/>
        <end position="929"/>
    </location>
</feature>
<feature type="compositionally biased region" description="Acidic residues" evidence="5">
    <location>
        <begin position="1674"/>
        <end position="1689"/>
    </location>
</feature>
<feature type="region of interest" description="Disordered" evidence="5">
    <location>
        <begin position="2009"/>
        <end position="2032"/>
    </location>
</feature>
<dbReference type="GO" id="GO:0045892">
    <property type="term" value="P:negative regulation of DNA-templated transcription"/>
    <property type="evidence" value="ECO:0007669"/>
    <property type="project" value="TreeGrafter"/>
</dbReference>
<feature type="region of interest" description="Disordered" evidence="5">
    <location>
        <begin position="909"/>
        <end position="929"/>
    </location>
</feature>
<feature type="compositionally biased region" description="Polar residues" evidence="5">
    <location>
        <begin position="1709"/>
        <end position="1726"/>
    </location>
</feature>
<feature type="region of interest" description="Disordered" evidence="5">
    <location>
        <begin position="1603"/>
        <end position="1748"/>
    </location>
</feature>
<dbReference type="PANTHER" id="PTHR14296:SF16">
    <property type="entry name" value="REMODELING AND SPACING FACTOR 1"/>
    <property type="match status" value="1"/>
</dbReference>
<dbReference type="OrthoDB" id="10055895at2759"/>
<name>A0A813TRT0_9BILA</name>
<organism evidence="8 9">
    <name type="scientific">Adineta steineri</name>
    <dbReference type="NCBI Taxonomy" id="433720"/>
    <lineage>
        <taxon>Eukaryota</taxon>
        <taxon>Metazoa</taxon>
        <taxon>Spiralia</taxon>
        <taxon>Gnathifera</taxon>
        <taxon>Rotifera</taxon>
        <taxon>Eurotatoria</taxon>
        <taxon>Bdelloidea</taxon>
        <taxon>Adinetida</taxon>
        <taxon>Adinetidae</taxon>
        <taxon>Adineta</taxon>
    </lineage>
</organism>
<evidence type="ECO:0000259" key="7">
    <source>
        <dbReference type="PROSITE" id="PS50089"/>
    </source>
</evidence>
<feature type="region of interest" description="Disordered" evidence="5">
    <location>
        <begin position="1896"/>
        <end position="1960"/>
    </location>
</feature>
<dbReference type="PROSITE" id="PS50016">
    <property type="entry name" value="ZF_PHD_2"/>
    <property type="match status" value="1"/>
</dbReference>
<feature type="compositionally biased region" description="Low complexity" evidence="5">
    <location>
        <begin position="1203"/>
        <end position="1217"/>
    </location>
</feature>
<feature type="region of interest" description="Disordered" evidence="5">
    <location>
        <begin position="362"/>
        <end position="384"/>
    </location>
</feature>
<feature type="region of interest" description="Disordered" evidence="5">
    <location>
        <begin position="1481"/>
        <end position="1578"/>
    </location>
</feature>
<dbReference type="GO" id="GO:0042393">
    <property type="term" value="F:histone binding"/>
    <property type="evidence" value="ECO:0007669"/>
    <property type="project" value="TreeGrafter"/>
</dbReference>
<evidence type="ECO:0000256" key="2">
    <source>
        <dbReference type="ARBA" id="ARBA00022771"/>
    </source>
</evidence>